<keyword evidence="2" id="KW-0812">Transmembrane</keyword>
<protein>
    <submittedName>
        <fullName evidence="4">Uncharacterized protein LOC104248596 isoform X1</fullName>
    </submittedName>
</protein>
<proteinExistence type="predicted"/>
<evidence type="ECO:0000256" key="2">
    <source>
        <dbReference type="SAM" id="Phobius"/>
    </source>
</evidence>
<feature type="region of interest" description="Disordered" evidence="1">
    <location>
        <begin position="35"/>
        <end position="99"/>
    </location>
</feature>
<dbReference type="AlphaFoldDB" id="A0A1U7YMH8"/>
<dbReference type="RefSeq" id="XP_009803191.1">
    <property type="nucleotide sequence ID" value="XM_009804889.1"/>
</dbReference>
<name>A0A1U7YMH8_NICSY</name>
<keyword evidence="2" id="KW-1133">Transmembrane helix</keyword>
<reference evidence="3" key="1">
    <citation type="journal article" date="2013" name="Genome Biol.">
        <title>Reference genomes and transcriptomes of Nicotiana sylvestris and Nicotiana tomentosiformis.</title>
        <authorList>
            <person name="Sierro N."/>
            <person name="Battey J.N."/>
            <person name="Ouadi S."/>
            <person name="Bovet L."/>
            <person name="Goepfert S."/>
            <person name="Bakaher N."/>
            <person name="Peitsch M.C."/>
            <person name="Ivanov N.V."/>
        </authorList>
    </citation>
    <scope>NUCLEOTIDE SEQUENCE [LARGE SCALE GENOMIC DNA]</scope>
</reference>
<feature type="compositionally biased region" description="Polar residues" evidence="1">
    <location>
        <begin position="38"/>
        <end position="47"/>
    </location>
</feature>
<dbReference type="KEGG" id="nsy:104248596"/>
<organism evidence="3 4">
    <name type="scientific">Nicotiana sylvestris</name>
    <name type="common">Wood tobacco</name>
    <name type="synonym">South American tobacco</name>
    <dbReference type="NCBI Taxonomy" id="4096"/>
    <lineage>
        <taxon>Eukaryota</taxon>
        <taxon>Viridiplantae</taxon>
        <taxon>Streptophyta</taxon>
        <taxon>Embryophyta</taxon>
        <taxon>Tracheophyta</taxon>
        <taxon>Spermatophyta</taxon>
        <taxon>Magnoliopsida</taxon>
        <taxon>eudicotyledons</taxon>
        <taxon>Gunneridae</taxon>
        <taxon>Pentapetalae</taxon>
        <taxon>asterids</taxon>
        <taxon>lamiids</taxon>
        <taxon>Solanales</taxon>
        <taxon>Solanaceae</taxon>
        <taxon>Nicotianoideae</taxon>
        <taxon>Nicotianeae</taxon>
        <taxon>Nicotiana</taxon>
    </lineage>
</organism>
<feature type="transmembrane region" description="Helical" evidence="2">
    <location>
        <begin position="134"/>
        <end position="153"/>
    </location>
</feature>
<reference evidence="4" key="2">
    <citation type="submission" date="2025-08" db="UniProtKB">
        <authorList>
            <consortium name="RefSeq"/>
        </authorList>
    </citation>
    <scope>IDENTIFICATION</scope>
    <source>
        <tissue evidence="4">Leaf</tissue>
    </source>
</reference>
<keyword evidence="3" id="KW-1185">Reference proteome</keyword>
<keyword evidence="2" id="KW-0472">Membrane</keyword>
<dbReference type="GeneID" id="104248596"/>
<sequence>MKDSDWVLYTWNELQKEEARKKMIKNQRSVVDNEVKTLNDQNGSFEKTTLDKQQPKGINEEASALGETKDNVIENAGKGVSSESKSVHESADEPANEDVGTSLQLKLANEDVGTSPQQNDVAQAKKQKVLLQNLNFFSLSIVLAVEFFHIVYITCSENKVT</sequence>
<evidence type="ECO:0000256" key="1">
    <source>
        <dbReference type="SAM" id="MobiDB-lite"/>
    </source>
</evidence>
<evidence type="ECO:0000313" key="3">
    <source>
        <dbReference type="Proteomes" id="UP000189701"/>
    </source>
</evidence>
<dbReference type="Proteomes" id="UP000189701">
    <property type="component" value="Unplaced"/>
</dbReference>
<evidence type="ECO:0000313" key="4">
    <source>
        <dbReference type="RefSeq" id="XP_009803191.1"/>
    </source>
</evidence>
<gene>
    <name evidence="4" type="primary">LOC104248596</name>
</gene>
<accession>A0A1U7YMH8</accession>